<feature type="chain" id="PRO_5008706085" description="Peptidase" evidence="2">
    <location>
        <begin position="21"/>
        <end position="330"/>
    </location>
</feature>
<organism evidence="3 4">
    <name type="scientific">Micromonospora chokoriensis</name>
    <dbReference type="NCBI Taxonomy" id="356851"/>
    <lineage>
        <taxon>Bacteria</taxon>
        <taxon>Bacillati</taxon>
        <taxon>Actinomycetota</taxon>
        <taxon>Actinomycetes</taxon>
        <taxon>Micromonosporales</taxon>
        <taxon>Micromonosporaceae</taxon>
        <taxon>Micromonospora</taxon>
    </lineage>
</organism>
<accession>A0A1C4VMV1</accession>
<gene>
    <name evidence="3" type="ORF">GA0070612_1611</name>
</gene>
<dbReference type="AlphaFoldDB" id="A0A1C4VMV1"/>
<dbReference type="RefSeq" id="WP_088987331.1">
    <property type="nucleotide sequence ID" value="NZ_LT607409.1"/>
</dbReference>
<name>A0A1C4VMV1_9ACTN</name>
<keyword evidence="1" id="KW-0472">Membrane</keyword>
<evidence type="ECO:0008006" key="5">
    <source>
        <dbReference type="Google" id="ProtNLM"/>
    </source>
</evidence>
<evidence type="ECO:0000256" key="2">
    <source>
        <dbReference type="SAM" id="SignalP"/>
    </source>
</evidence>
<protein>
    <recommendedName>
        <fullName evidence="5">Peptidase</fullName>
    </recommendedName>
</protein>
<keyword evidence="2" id="KW-0732">Signal</keyword>
<dbReference type="EMBL" id="LT607409">
    <property type="protein sequence ID" value="SCE85283.1"/>
    <property type="molecule type" value="Genomic_DNA"/>
</dbReference>
<proteinExistence type="predicted"/>
<keyword evidence="1" id="KW-1133">Transmembrane helix</keyword>
<dbReference type="Proteomes" id="UP000198224">
    <property type="component" value="Chromosome I"/>
</dbReference>
<keyword evidence="4" id="KW-1185">Reference proteome</keyword>
<feature type="signal peptide" evidence="2">
    <location>
        <begin position="1"/>
        <end position="20"/>
    </location>
</feature>
<feature type="transmembrane region" description="Helical" evidence="1">
    <location>
        <begin position="294"/>
        <end position="315"/>
    </location>
</feature>
<evidence type="ECO:0000313" key="4">
    <source>
        <dbReference type="Proteomes" id="UP000198224"/>
    </source>
</evidence>
<sequence length="330" mass="33924">MAALAALLAATPAAPAPAGAAAPGPERDRLGIQLLEAPVDRRADPRAHTYIIDHLAPGSTISRQLKVVNRSDSRYRLELYPASATVDGGQFRFGEGRHANELVSWTSLDRSTVALGPGEESELTATIRVPEKASAGERYAVIWAAVTSGPKDGGNVTQVHRVGIRVYLAIGAGGEPPSSFAIGDFTAGRTVEGQATLAVAVRNTGGRALDLTGALSLAEGPAGVRAGPFEVVDGTTLGPAQSGSVTVALPPKLPNGPWRADLTLTSGLVKETASATITFPDPGEPASTFGLDDLSMIVGGSLAVGLLLLAGLLVVARRRRQTPLRAARLG</sequence>
<evidence type="ECO:0000256" key="1">
    <source>
        <dbReference type="SAM" id="Phobius"/>
    </source>
</evidence>
<evidence type="ECO:0000313" key="3">
    <source>
        <dbReference type="EMBL" id="SCE85283.1"/>
    </source>
</evidence>
<keyword evidence="1" id="KW-0812">Transmembrane</keyword>
<reference evidence="4" key="1">
    <citation type="submission" date="2016-06" db="EMBL/GenBank/DDBJ databases">
        <authorList>
            <person name="Varghese N."/>
            <person name="Submissions Spin"/>
        </authorList>
    </citation>
    <scope>NUCLEOTIDE SEQUENCE [LARGE SCALE GENOMIC DNA]</scope>
    <source>
        <strain evidence="4">DSM 45160</strain>
    </source>
</reference>